<dbReference type="Gene3D" id="1.10.10.10">
    <property type="entry name" value="Winged helix-like DNA-binding domain superfamily/Winged helix DNA-binding domain"/>
    <property type="match status" value="1"/>
</dbReference>
<dbReference type="Proteomes" id="UP001216579">
    <property type="component" value="Unassembled WGS sequence"/>
</dbReference>
<proteinExistence type="predicted"/>
<dbReference type="SUPFAM" id="SSF46785">
    <property type="entry name" value="Winged helix' DNA-binding domain"/>
    <property type="match status" value="1"/>
</dbReference>
<evidence type="ECO:0000313" key="3">
    <source>
        <dbReference type="EMBL" id="MDF3290348.1"/>
    </source>
</evidence>
<dbReference type="InterPro" id="IPR039422">
    <property type="entry name" value="MarR/SlyA-like"/>
</dbReference>
<accession>A0ABT5ZMX5</accession>
<feature type="domain" description="HTH marR-type" evidence="2">
    <location>
        <begin position="17"/>
        <end position="148"/>
    </location>
</feature>
<evidence type="ECO:0000256" key="1">
    <source>
        <dbReference type="SAM" id="MobiDB-lite"/>
    </source>
</evidence>
<dbReference type="SMART" id="SM00347">
    <property type="entry name" value="HTH_MARR"/>
    <property type="match status" value="1"/>
</dbReference>
<evidence type="ECO:0000313" key="4">
    <source>
        <dbReference type="Proteomes" id="UP001216579"/>
    </source>
</evidence>
<protein>
    <submittedName>
        <fullName evidence="3">MarR family transcriptional regulator</fullName>
    </submittedName>
</protein>
<evidence type="ECO:0000259" key="2">
    <source>
        <dbReference type="PROSITE" id="PS50995"/>
    </source>
</evidence>
<dbReference type="PANTHER" id="PTHR33164:SF99">
    <property type="entry name" value="MARR FAMILY REGULATORY PROTEIN"/>
    <property type="match status" value="1"/>
</dbReference>
<reference evidence="3 4" key="1">
    <citation type="submission" date="2023-03" db="EMBL/GenBank/DDBJ databases">
        <title>Draft genome sequence of Streptomyces sp. RB6PN23 isolated from peat swamp forest in Thailand.</title>
        <authorList>
            <person name="Klaysubun C."/>
            <person name="Duangmal K."/>
        </authorList>
    </citation>
    <scope>NUCLEOTIDE SEQUENCE [LARGE SCALE GENOMIC DNA]</scope>
    <source>
        <strain evidence="3 4">RB6PN23</strain>
    </source>
</reference>
<sequence length="173" mass="18414">MTASAPSGTGRSRRVPDLGVTDGLVQLSFLVQGVLARAADAHGLSVQQARLLGILRDREPGMAQLAVVLDLDKSSATGLVSRAERRGLVERAAVPEDRRAVSVVLTAEGRRLAQEIAAEVERQLHQAVSGLTETNRKRLSQLASQVVHHHADRHGLDLSTGVTASAAARARRN</sequence>
<organism evidence="3 4">
    <name type="scientific">Streptomyces silvisoli</name>
    <dbReference type="NCBI Taxonomy" id="3034235"/>
    <lineage>
        <taxon>Bacteria</taxon>
        <taxon>Bacillati</taxon>
        <taxon>Actinomycetota</taxon>
        <taxon>Actinomycetes</taxon>
        <taxon>Kitasatosporales</taxon>
        <taxon>Streptomycetaceae</taxon>
        <taxon>Streptomyces</taxon>
    </lineage>
</organism>
<gene>
    <name evidence="3" type="ORF">P3G67_14060</name>
</gene>
<dbReference type="PROSITE" id="PS50995">
    <property type="entry name" value="HTH_MARR_2"/>
    <property type="match status" value="1"/>
</dbReference>
<dbReference type="InterPro" id="IPR036390">
    <property type="entry name" value="WH_DNA-bd_sf"/>
</dbReference>
<dbReference type="EMBL" id="JARJBC010000007">
    <property type="protein sequence ID" value="MDF3290348.1"/>
    <property type="molecule type" value="Genomic_DNA"/>
</dbReference>
<comment type="caution">
    <text evidence="3">The sequence shown here is derived from an EMBL/GenBank/DDBJ whole genome shotgun (WGS) entry which is preliminary data.</text>
</comment>
<name>A0ABT5ZMX5_9ACTN</name>
<keyword evidence="4" id="KW-1185">Reference proteome</keyword>
<dbReference type="PRINTS" id="PR00598">
    <property type="entry name" value="HTHMARR"/>
</dbReference>
<dbReference type="RefSeq" id="WP_276093775.1">
    <property type="nucleotide sequence ID" value="NZ_JARJBC010000007.1"/>
</dbReference>
<feature type="region of interest" description="Disordered" evidence="1">
    <location>
        <begin position="151"/>
        <end position="173"/>
    </location>
</feature>
<dbReference type="PANTHER" id="PTHR33164">
    <property type="entry name" value="TRANSCRIPTIONAL REGULATOR, MARR FAMILY"/>
    <property type="match status" value="1"/>
</dbReference>
<dbReference type="Pfam" id="PF12802">
    <property type="entry name" value="MarR_2"/>
    <property type="match status" value="1"/>
</dbReference>
<dbReference type="InterPro" id="IPR000835">
    <property type="entry name" value="HTH_MarR-typ"/>
</dbReference>
<dbReference type="InterPro" id="IPR036388">
    <property type="entry name" value="WH-like_DNA-bd_sf"/>
</dbReference>